<keyword evidence="2" id="KW-0677">Repeat</keyword>
<evidence type="ECO:0000313" key="8">
    <source>
        <dbReference type="Proteomes" id="UP000030746"/>
    </source>
</evidence>
<reference evidence="7 8" key="1">
    <citation type="journal article" date="2013" name="Nature">
        <title>Insights into bilaterian evolution from three spiralian genomes.</title>
        <authorList>
            <person name="Simakov O."/>
            <person name="Marletaz F."/>
            <person name="Cho S.J."/>
            <person name="Edsinger-Gonzales E."/>
            <person name="Havlak P."/>
            <person name="Hellsten U."/>
            <person name="Kuo D.H."/>
            <person name="Larsson T."/>
            <person name="Lv J."/>
            <person name="Arendt D."/>
            <person name="Savage R."/>
            <person name="Osoegawa K."/>
            <person name="de Jong P."/>
            <person name="Grimwood J."/>
            <person name="Chapman J.A."/>
            <person name="Shapiro H."/>
            <person name="Aerts A."/>
            <person name="Otillar R.P."/>
            <person name="Terry A.Y."/>
            <person name="Boore J.L."/>
            <person name="Grigoriev I.V."/>
            <person name="Lindberg D.R."/>
            <person name="Seaver E.C."/>
            <person name="Weisblat D.A."/>
            <person name="Putnam N.H."/>
            <person name="Rokhsar D.S."/>
        </authorList>
    </citation>
    <scope>NUCLEOTIDE SEQUENCE [LARGE SCALE GENOMIC DNA]</scope>
</reference>
<feature type="domain" description="CBS" evidence="6">
    <location>
        <begin position="54"/>
        <end position="92"/>
    </location>
</feature>
<dbReference type="PANTHER" id="PTHR11689:SF158">
    <property type="entry name" value="H(+)_CL(-) EXCHANGE TRANSPORTER 6"/>
    <property type="match status" value="1"/>
</dbReference>
<proteinExistence type="predicted"/>
<evidence type="ECO:0000256" key="1">
    <source>
        <dbReference type="ARBA" id="ARBA00022448"/>
    </source>
</evidence>
<keyword evidence="3" id="KW-0406">Ion transport</keyword>
<gene>
    <name evidence="7" type="ORF">LOTGIDRAFT_153691</name>
</gene>
<dbReference type="SUPFAM" id="SSF54631">
    <property type="entry name" value="CBS-domain pair"/>
    <property type="match status" value="1"/>
</dbReference>
<evidence type="ECO:0000256" key="3">
    <source>
        <dbReference type="ARBA" id="ARBA00023065"/>
    </source>
</evidence>
<evidence type="ECO:0000256" key="4">
    <source>
        <dbReference type="ARBA" id="ARBA00023122"/>
    </source>
</evidence>
<dbReference type="Pfam" id="PF00571">
    <property type="entry name" value="CBS"/>
    <property type="match status" value="1"/>
</dbReference>
<dbReference type="EMBL" id="KB202283">
    <property type="protein sequence ID" value="ESO91261.1"/>
    <property type="molecule type" value="Genomic_DNA"/>
</dbReference>
<keyword evidence="4" id="KW-0129">CBS domain</keyword>
<evidence type="ECO:0000256" key="2">
    <source>
        <dbReference type="ARBA" id="ARBA00022737"/>
    </source>
</evidence>
<dbReference type="GeneID" id="20236076"/>
<dbReference type="OrthoDB" id="428525at2759"/>
<dbReference type="InterPro" id="IPR046342">
    <property type="entry name" value="CBS_dom_sf"/>
</dbReference>
<dbReference type="Gene3D" id="3.10.580.10">
    <property type="entry name" value="CBS-domain"/>
    <property type="match status" value="1"/>
</dbReference>
<keyword evidence="5" id="KW-0868">Chloride</keyword>
<protein>
    <recommendedName>
        <fullName evidence="6">CBS domain-containing protein</fullName>
    </recommendedName>
</protein>
<dbReference type="InterPro" id="IPR051280">
    <property type="entry name" value="Cl-channel/antiporter"/>
</dbReference>
<dbReference type="PANTHER" id="PTHR11689">
    <property type="entry name" value="CHLORIDE CHANNEL PROTEIN CLC FAMILY MEMBER"/>
    <property type="match status" value="1"/>
</dbReference>
<dbReference type="GO" id="GO:0005765">
    <property type="term" value="C:lysosomal membrane"/>
    <property type="evidence" value="ECO:0007669"/>
    <property type="project" value="TreeGrafter"/>
</dbReference>
<evidence type="ECO:0000259" key="6">
    <source>
        <dbReference type="Pfam" id="PF00571"/>
    </source>
</evidence>
<keyword evidence="1" id="KW-0813">Transport</keyword>
<evidence type="ECO:0000256" key="5">
    <source>
        <dbReference type="ARBA" id="ARBA00023214"/>
    </source>
</evidence>
<accession>V4AD52</accession>
<dbReference type="GO" id="GO:0015108">
    <property type="term" value="F:chloride transmembrane transporter activity"/>
    <property type="evidence" value="ECO:0007669"/>
    <property type="project" value="TreeGrafter"/>
</dbReference>
<evidence type="ECO:0000313" key="7">
    <source>
        <dbReference type="EMBL" id="ESO91261.1"/>
    </source>
</evidence>
<name>V4AD52_LOTGI</name>
<dbReference type="InterPro" id="IPR000644">
    <property type="entry name" value="CBS_dom"/>
</dbReference>
<dbReference type="AlphaFoldDB" id="V4AD52"/>
<organism evidence="7 8">
    <name type="scientific">Lottia gigantea</name>
    <name type="common">Giant owl limpet</name>
    <dbReference type="NCBI Taxonomy" id="225164"/>
    <lineage>
        <taxon>Eukaryota</taxon>
        <taxon>Metazoa</taxon>
        <taxon>Spiralia</taxon>
        <taxon>Lophotrochozoa</taxon>
        <taxon>Mollusca</taxon>
        <taxon>Gastropoda</taxon>
        <taxon>Patellogastropoda</taxon>
        <taxon>Lottioidea</taxon>
        <taxon>Lottiidae</taxon>
        <taxon>Lottia</taxon>
    </lineage>
</organism>
<dbReference type="CTD" id="20236076"/>
<dbReference type="RefSeq" id="XP_009057962.1">
    <property type="nucleotide sequence ID" value="XM_009059714.1"/>
</dbReference>
<dbReference type="Proteomes" id="UP000030746">
    <property type="component" value="Unassembled WGS sequence"/>
</dbReference>
<dbReference type="KEGG" id="lgi:LOTGIDRAFT_153691"/>
<sequence>MCVIITFPNCKLFQDRVGRKTLSYEKLTEDYPRFKDIYDIDTTQLDLDALVDIGTYMNPCPYTVYPETTVGQVFHLFRGMGLRHLPVVSHQGESFYITSFRCTHTNANPSAPKVAFTPHRSTRLRIRIAVNALSCNSLNLT</sequence>
<dbReference type="HOGENOM" id="CLU_1827502_0_0_1"/>
<keyword evidence="8" id="KW-1185">Reference proteome</keyword>